<keyword evidence="5" id="KW-0804">Transcription</keyword>
<evidence type="ECO:0000259" key="7">
    <source>
        <dbReference type="SMART" id="SM00906"/>
    </source>
</evidence>
<keyword evidence="9" id="KW-1185">Reference proteome</keyword>
<dbReference type="Pfam" id="PF04082">
    <property type="entry name" value="Fungal_trans"/>
    <property type="match status" value="1"/>
</dbReference>
<dbReference type="OrthoDB" id="4934715at2759"/>
<evidence type="ECO:0000256" key="4">
    <source>
        <dbReference type="ARBA" id="ARBA00023125"/>
    </source>
</evidence>
<dbReference type="GO" id="GO:0000978">
    <property type="term" value="F:RNA polymerase II cis-regulatory region sequence-specific DNA binding"/>
    <property type="evidence" value="ECO:0007669"/>
    <property type="project" value="TreeGrafter"/>
</dbReference>
<evidence type="ECO:0000313" key="9">
    <source>
        <dbReference type="Proteomes" id="UP001149163"/>
    </source>
</evidence>
<dbReference type="GO" id="GO:0006351">
    <property type="term" value="P:DNA-templated transcription"/>
    <property type="evidence" value="ECO:0007669"/>
    <property type="project" value="InterPro"/>
</dbReference>
<evidence type="ECO:0000313" key="8">
    <source>
        <dbReference type="EMBL" id="KAJ5175071.1"/>
    </source>
</evidence>
<evidence type="ECO:0000256" key="5">
    <source>
        <dbReference type="ARBA" id="ARBA00023163"/>
    </source>
</evidence>
<sequence>METLICALNTRFLGSGDAQMDDLIFLGIIVRMAQRMGYHRDPSHFPHISPFQGEMRRRLWSLISDWDVLVSAQFGLPRLLREFQSDTAPPRNLLDDDFDEDIAELPPPRPSSFETPTQWLVAKNRLISMLGMITDFSTSIRRPAYAEVMRMDKLIPETYESTPSNLRERPMGKSLIDSSDIILRRIQLVLLLEKAKCVLHYRYLAPARTNEAFAFSRTTCIKSAFHVLDYKFLVDQETKPGGRLFKERWKTISPMFRGNFLLATTLLCLELNYHLSIDLAANPKQLPLTSAVVHQIFQALRRSYTIWIQLNGLSNESRKAVQALEFVFSKAQNQTRYVFSEIPMKASGSTNVAFSQAFRPSQPGVPEPESATSLDQAMDMSQMQPSDITSPFLYDNIAPELLDMTHSVDEMLGMSMGYPQLLDFPL</sequence>
<dbReference type="GO" id="GO:0008270">
    <property type="term" value="F:zinc ion binding"/>
    <property type="evidence" value="ECO:0007669"/>
    <property type="project" value="InterPro"/>
</dbReference>
<dbReference type="GO" id="GO:0001228">
    <property type="term" value="F:DNA-binding transcription activator activity, RNA polymerase II-specific"/>
    <property type="evidence" value="ECO:0007669"/>
    <property type="project" value="TreeGrafter"/>
</dbReference>
<reference evidence="8" key="2">
    <citation type="journal article" date="2023" name="IMA Fungus">
        <title>Comparative genomic study of the Penicillium genus elucidates a diverse pangenome and 15 lateral gene transfer events.</title>
        <authorList>
            <person name="Petersen C."/>
            <person name="Sorensen T."/>
            <person name="Nielsen M.R."/>
            <person name="Sondergaard T.E."/>
            <person name="Sorensen J.L."/>
            <person name="Fitzpatrick D.A."/>
            <person name="Frisvad J.C."/>
            <person name="Nielsen K.L."/>
        </authorList>
    </citation>
    <scope>NUCLEOTIDE SEQUENCE</scope>
    <source>
        <strain evidence="8">IBT 26290</strain>
    </source>
</reference>
<protein>
    <recommendedName>
        <fullName evidence="7">Xylanolytic transcriptional activator regulatory domain-containing protein</fullName>
    </recommendedName>
</protein>
<evidence type="ECO:0000256" key="6">
    <source>
        <dbReference type="ARBA" id="ARBA00023242"/>
    </source>
</evidence>
<dbReference type="CDD" id="cd12148">
    <property type="entry name" value="fungal_TF_MHR"/>
    <property type="match status" value="1"/>
</dbReference>
<name>A0A9W9LSL7_9EURO</name>
<evidence type="ECO:0000256" key="3">
    <source>
        <dbReference type="ARBA" id="ARBA00023015"/>
    </source>
</evidence>
<proteinExistence type="predicted"/>
<accession>A0A9W9LSL7</accession>
<organism evidence="8 9">
    <name type="scientific">Penicillium canariense</name>
    <dbReference type="NCBI Taxonomy" id="189055"/>
    <lineage>
        <taxon>Eukaryota</taxon>
        <taxon>Fungi</taxon>
        <taxon>Dikarya</taxon>
        <taxon>Ascomycota</taxon>
        <taxon>Pezizomycotina</taxon>
        <taxon>Eurotiomycetes</taxon>
        <taxon>Eurotiomycetidae</taxon>
        <taxon>Eurotiales</taxon>
        <taxon>Aspergillaceae</taxon>
        <taxon>Penicillium</taxon>
    </lineage>
</organism>
<dbReference type="RefSeq" id="XP_056546679.1">
    <property type="nucleotide sequence ID" value="XM_056683073.1"/>
</dbReference>
<keyword evidence="3" id="KW-0805">Transcription regulation</keyword>
<dbReference type="Proteomes" id="UP001149163">
    <property type="component" value="Unassembled WGS sequence"/>
</dbReference>
<dbReference type="InterPro" id="IPR007219">
    <property type="entry name" value="XnlR_reg_dom"/>
</dbReference>
<keyword evidence="2" id="KW-0862">Zinc</keyword>
<dbReference type="GO" id="GO:0005634">
    <property type="term" value="C:nucleus"/>
    <property type="evidence" value="ECO:0007669"/>
    <property type="project" value="TreeGrafter"/>
</dbReference>
<dbReference type="SMART" id="SM00906">
    <property type="entry name" value="Fungal_trans"/>
    <property type="match status" value="1"/>
</dbReference>
<dbReference type="PANTHER" id="PTHR31944:SF131">
    <property type="entry name" value="HEME-RESPONSIVE ZINC FINGER TRANSCRIPTION FACTOR HAP1"/>
    <property type="match status" value="1"/>
</dbReference>
<evidence type="ECO:0000256" key="2">
    <source>
        <dbReference type="ARBA" id="ARBA00022833"/>
    </source>
</evidence>
<dbReference type="PANTHER" id="PTHR31944">
    <property type="entry name" value="HEME-RESPONSIVE ZINC FINGER TRANSCRIPTION FACTOR HAP1"/>
    <property type="match status" value="1"/>
</dbReference>
<keyword evidence="1" id="KW-0479">Metal-binding</keyword>
<comment type="caution">
    <text evidence="8">The sequence shown here is derived from an EMBL/GenBank/DDBJ whole genome shotgun (WGS) entry which is preliminary data.</text>
</comment>
<keyword evidence="4" id="KW-0238">DNA-binding</keyword>
<gene>
    <name evidence="8" type="ORF">N7482_000948</name>
</gene>
<evidence type="ECO:0000256" key="1">
    <source>
        <dbReference type="ARBA" id="ARBA00022723"/>
    </source>
</evidence>
<dbReference type="InterPro" id="IPR051430">
    <property type="entry name" value="Fungal_TF_Env_Response"/>
</dbReference>
<dbReference type="AlphaFoldDB" id="A0A9W9LSL7"/>
<feature type="domain" description="Xylanolytic transcriptional activator regulatory" evidence="7">
    <location>
        <begin position="22"/>
        <end position="96"/>
    </location>
</feature>
<keyword evidence="6" id="KW-0539">Nucleus</keyword>
<dbReference type="EMBL" id="JAPQKN010000001">
    <property type="protein sequence ID" value="KAJ5175071.1"/>
    <property type="molecule type" value="Genomic_DNA"/>
</dbReference>
<dbReference type="GeneID" id="81422249"/>
<reference evidence="8" key="1">
    <citation type="submission" date="2022-11" db="EMBL/GenBank/DDBJ databases">
        <authorList>
            <person name="Petersen C."/>
        </authorList>
    </citation>
    <scope>NUCLEOTIDE SEQUENCE</scope>
    <source>
        <strain evidence="8">IBT 26290</strain>
    </source>
</reference>